<feature type="compositionally biased region" description="Low complexity" evidence="2">
    <location>
        <begin position="297"/>
        <end position="307"/>
    </location>
</feature>
<dbReference type="EMBL" id="JBHMAX010000023">
    <property type="protein sequence ID" value="MFB9732832.1"/>
    <property type="molecule type" value="Genomic_DNA"/>
</dbReference>
<feature type="transmembrane region" description="Helical" evidence="1">
    <location>
        <begin position="70"/>
        <end position="92"/>
    </location>
</feature>
<dbReference type="PANTHER" id="PTHR33269">
    <property type="entry name" value="NADH-UBIQUINONE OXIDOREDUCTASE CHAIN 6"/>
    <property type="match status" value="1"/>
</dbReference>
<organism evidence="3 4">
    <name type="scientific">Ornithinimicrobium kibberense</name>
    <dbReference type="NCBI Taxonomy" id="282060"/>
    <lineage>
        <taxon>Bacteria</taxon>
        <taxon>Bacillati</taxon>
        <taxon>Actinomycetota</taxon>
        <taxon>Actinomycetes</taxon>
        <taxon>Micrococcales</taxon>
        <taxon>Ornithinimicrobiaceae</taxon>
        <taxon>Ornithinimicrobium</taxon>
    </lineage>
</organism>
<keyword evidence="1" id="KW-0874">Quinone</keyword>
<keyword evidence="1" id="KW-0812">Transmembrane</keyword>
<comment type="function">
    <text evidence="1">NDH-1 shuttles electrons from NADH, via FMN and iron-sulfur (Fe-S) centers, to quinones in the respiratory chain. Couples the redox reaction to proton translocation (for every two electrons transferred, four hydrogen ions are translocated across the cytoplasmic membrane), and thus conserves the redox energy in a proton gradient.</text>
</comment>
<dbReference type="NCBIfam" id="NF005165">
    <property type="entry name" value="PRK06638.1-5"/>
    <property type="match status" value="1"/>
</dbReference>
<feature type="region of interest" description="Disordered" evidence="2">
    <location>
        <begin position="237"/>
        <end position="313"/>
    </location>
</feature>
<dbReference type="EC" id="7.1.1.-" evidence="1"/>
<keyword evidence="1" id="KW-1003">Cell membrane</keyword>
<evidence type="ECO:0000313" key="3">
    <source>
        <dbReference type="EMBL" id="MFB9732832.1"/>
    </source>
</evidence>
<keyword evidence="4" id="KW-1185">Reference proteome</keyword>
<feature type="transmembrane region" description="Helical" evidence="1">
    <location>
        <begin position="41"/>
        <end position="58"/>
    </location>
</feature>
<dbReference type="Proteomes" id="UP001589613">
    <property type="component" value="Unassembled WGS sequence"/>
</dbReference>
<reference evidence="3 4" key="1">
    <citation type="submission" date="2024-09" db="EMBL/GenBank/DDBJ databases">
        <authorList>
            <person name="Sun Q."/>
            <person name="Mori K."/>
        </authorList>
    </citation>
    <scope>NUCLEOTIDE SEQUENCE [LARGE SCALE GENOMIC DNA]</scope>
    <source>
        <strain evidence="3 4">JCM 12763</strain>
    </source>
</reference>
<name>A0ABV5V4U5_9MICO</name>
<comment type="similarity">
    <text evidence="1">Belongs to the complex I subunit 6 family.</text>
</comment>
<feature type="compositionally biased region" description="Basic and acidic residues" evidence="2">
    <location>
        <begin position="249"/>
        <end position="261"/>
    </location>
</feature>
<evidence type="ECO:0000256" key="1">
    <source>
        <dbReference type="RuleBase" id="RU004429"/>
    </source>
</evidence>
<keyword evidence="1" id="KW-1133">Transmembrane helix</keyword>
<dbReference type="PANTHER" id="PTHR33269:SF19">
    <property type="entry name" value="NADH-QUINONE OXIDOREDUCTASE SUBUNIT J"/>
    <property type="match status" value="1"/>
</dbReference>
<dbReference type="InterPro" id="IPR001457">
    <property type="entry name" value="NADH_UbQ/plastoQ_OxRdtase_su6"/>
</dbReference>
<comment type="caution">
    <text evidence="3">The sequence shown here is derived from an EMBL/GenBank/DDBJ whole genome shotgun (WGS) entry which is preliminary data.</text>
</comment>
<dbReference type="RefSeq" id="WP_141338386.1">
    <property type="nucleotide sequence ID" value="NZ_JBHMAX010000023.1"/>
</dbReference>
<feature type="transmembrane region" description="Helical" evidence="1">
    <location>
        <begin position="104"/>
        <end position="126"/>
    </location>
</feature>
<proteinExistence type="inferred from homology"/>
<keyword evidence="3" id="KW-0560">Oxidoreductase</keyword>
<gene>
    <name evidence="3" type="ORF">ACFFN0_12350</name>
</gene>
<dbReference type="Pfam" id="PF00499">
    <property type="entry name" value="Oxidored_q3"/>
    <property type="match status" value="1"/>
</dbReference>
<evidence type="ECO:0000313" key="4">
    <source>
        <dbReference type="Proteomes" id="UP001589613"/>
    </source>
</evidence>
<feature type="transmembrane region" description="Helical" evidence="1">
    <location>
        <begin position="16"/>
        <end position="34"/>
    </location>
</feature>
<accession>A0ABV5V4U5</accession>
<dbReference type="GO" id="GO:0050136">
    <property type="term" value="F:NADH dehydrogenase (quinone) (non-electrogenic) activity"/>
    <property type="evidence" value="ECO:0007669"/>
    <property type="project" value="UniProtKB-EC"/>
</dbReference>
<keyword evidence="1" id="KW-0472">Membrane</keyword>
<evidence type="ECO:0000256" key="2">
    <source>
        <dbReference type="SAM" id="MobiDB-lite"/>
    </source>
</evidence>
<sequence length="313" mass="33103">MTPTPGAEVMGGGESVVFWLLAAVTVLGALGLLFSRKAVHAAMAMAMTMVGLGILYIVQDAEFVGIIQIFVYSGAVMMLFLFVVMTIGVDASDSRVETLPGQRFWAFLLGGLFAAVAVFGLSRVAWPQGVGLSQVQAEGPVTALAREIFERQVLSFEVLGALLVIAVMGAMVLAHRERLTPRRTQREWSEAKMRSGRWLAGKPNPGVYARHNAADTPALAPDGRPVEESVPRVLVARGQVGSPSAYRLQDPRETSLEHEPELVDDTPAADAGHQGAAEPTQTATGEVAAGARVHDSGTAATTDAGTRTGEGER</sequence>
<dbReference type="Gene3D" id="1.20.120.1200">
    <property type="entry name" value="NADH-ubiquinone/plastoquinone oxidoreductase chain 6, subunit NuoJ"/>
    <property type="match status" value="1"/>
</dbReference>
<keyword evidence="1" id="KW-0520">NAD</keyword>
<protein>
    <recommendedName>
        <fullName evidence="1">NADH-quinone oxidoreductase subunit J</fullName>
        <ecNumber evidence="1">7.1.1.-</ecNumber>
    </recommendedName>
</protein>
<dbReference type="InterPro" id="IPR042106">
    <property type="entry name" value="Nuo/plastoQ_OxRdtase_6_NuoJ"/>
</dbReference>
<feature type="transmembrane region" description="Helical" evidence="1">
    <location>
        <begin position="153"/>
        <end position="174"/>
    </location>
</feature>
<comment type="catalytic activity">
    <reaction evidence="1">
        <text>a quinone + NADH + 5 H(+)(in) = a quinol + NAD(+) + 4 H(+)(out)</text>
        <dbReference type="Rhea" id="RHEA:57888"/>
        <dbReference type="ChEBI" id="CHEBI:15378"/>
        <dbReference type="ChEBI" id="CHEBI:24646"/>
        <dbReference type="ChEBI" id="CHEBI:57540"/>
        <dbReference type="ChEBI" id="CHEBI:57945"/>
        <dbReference type="ChEBI" id="CHEBI:132124"/>
    </reaction>
</comment>
<comment type="subcellular location">
    <subcellularLocation>
        <location evidence="1">Cell membrane</location>
        <topology evidence="1">Multi-pass membrane protein</topology>
    </subcellularLocation>
</comment>